<dbReference type="AlphaFoldDB" id="A0A7S8FDK5"/>
<dbReference type="KEGG" id="nkf:Nkreftii_001724"/>
<feature type="region of interest" description="Disordered" evidence="1">
    <location>
        <begin position="100"/>
        <end position="127"/>
    </location>
</feature>
<dbReference type="Proteomes" id="UP000593737">
    <property type="component" value="Chromosome"/>
</dbReference>
<feature type="region of interest" description="Disordered" evidence="1">
    <location>
        <begin position="26"/>
        <end position="45"/>
    </location>
</feature>
<sequence>MTICQRAQIPDATLISRRSLKSISTGGVGQGLNVPKKQRPSAENPLKAVREHVYPLSHANHNSFASLNIKMRDSSFQHELFRVHDIVFVLNRTFAEQCARPEPCSETKVTPVSPKAKTPSLRQSLTQ</sequence>
<accession>A0A7S8FDK5</accession>
<evidence type="ECO:0000313" key="2">
    <source>
        <dbReference type="EMBL" id="QPD03950.1"/>
    </source>
</evidence>
<reference evidence="2 3" key="1">
    <citation type="journal article" date="2020" name="ISME J.">
        <title>Enrichment and physiological characterization of a novel comammox Nitrospira indicates ammonium inhibition of complete nitrification.</title>
        <authorList>
            <person name="Sakoula D."/>
            <person name="Koch H."/>
            <person name="Frank J."/>
            <person name="Jetten M.S.M."/>
            <person name="van Kessel M.A.H.J."/>
            <person name="Lucker S."/>
        </authorList>
    </citation>
    <scope>NUCLEOTIDE SEQUENCE [LARGE SCALE GENOMIC DNA]</scope>
    <source>
        <strain evidence="2">Comreactor17</strain>
    </source>
</reference>
<evidence type="ECO:0000313" key="3">
    <source>
        <dbReference type="Proteomes" id="UP000593737"/>
    </source>
</evidence>
<organism evidence="2 3">
    <name type="scientific">Candidatus Nitrospira kreftii</name>
    <dbReference type="NCBI Taxonomy" id="2652173"/>
    <lineage>
        <taxon>Bacteria</taxon>
        <taxon>Pseudomonadati</taxon>
        <taxon>Nitrospirota</taxon>
        <taxon>Nitrospiria</taxon>
        <taxon>Nitrospirales</taxon>
        <taxon>Nitrospiraceae</taxon>
        <taxon>Nitrospira</taxon>
    </lineage>
</organism>
<protein>
    <submittedName>
        <fullName evidence="2">Uncharacterized protein</fullName>
    </submittedName>
</protein>
<proteinExistence type="predicted"/>
<name>A0A7S8FDK5_9BACT</name>
<evidence type="ECO:0000256" key="1">
    <source>
        <dbReference type="SAM" id="MobiDB-lite"/>
    </source>
</evidence>
<dbReference type="EMBL" id="CP047423">
    <property type="protein sequence ID" value="QPD03950.1"/>
    <property type="molecule type" value="Genomic_DNA"/>
</dbReference>
<gene>
    <name evidence="2" type="ORF">Nkreftii_001724</name>
</gene>